<dbReference type="InterPro" id="IPR018225">
    <property type="entry name" value="Transaldolase_AS"/>
</dbReference>
<comment type="function">
    <text evidence="1 11">Transaldolase is important for the balance of metabolites in the pentose-phosphate pathway.</text>
</comment>
<evidence type="ECO:0000256" key="2">
    <source>
        <dbReference type="ARBA" id="ARBA00004496"/>
    </source>
</evidence>
<dbReference type="RefSeq" id="WP_180894178.1">
    <property type="nucleotide sequence ID" value="NZ_JACCKD010000006.1"/>
</dbReference>
<name>A0A838ADD8_9PSEU</name>
<keyword evidence="7 11" id="KW-0808">Transferase</keyword>
<dbReference type="SUPFAM" id="SSF51569">
    <property type="entry name" value="Aldolase"/>
    <property type="match status" value="1"/>
</dbReference>
<keyword evidence="8 11" id="KW-0570">Pentose shunt</keyword>
<evidence type="ECO:0000256" key="7">
    <source>
        <dbReference type="ARBA" id="ARBA00022679"/>
    </source>
</evidence>
<dbReference type="InterPro" id="IPR004732">
    <property type="entry name" value="Transaldolase_2"/>
</dbReference>
<comment type="catalytic activity">
    <reaction evidence="10 11">
        <text>D-sedoheptulose 7-phosphate + D-glyceraldehyde 3-phosphate = D-erythrose 4-phosphate + beta-D-fructose 6-phosphate</text>
        <dbReference type="Rhea" id="RHEA:17053"/>
        <dbReference type="ChEBI" id="CHEBI:16897"/>
        <dbReference type="ChEBI" id="CHEBI:57483"/>
        <dbReference type="ChEBI" id="CHEBI:57634"/>
        <dbReference type="ChEBI" id="CHEBI:59776"/>
        <dbReference type="EC" id="2.2.1.2"/>
    </reaction>
</comment>
<dbReference type="InterPro" id="IPR001585">
    <property type="entry name" value="TAL/FSA"/>
</dbReference>
<evidence type="ECO:0000256" key="6">
    <source>
        <dbReference type="ARBA" id="ARBA00022490"/>
    </source>
</evidence>
<dbReference type="UniPathway" id="UPA00115">
    <property type="reaction ID" value="UER00414"/>
</dbReference>
<dbReference type="HAMAP" id="MF_00493">
    <property type="entry name" value="Transaldolase_2"/>
    <property type="match status" value="1"/>
</dbReference>
<dbReference type="GO" id="GO:0006098">
    <property type="term" value="P:pentose-phosphate shunt"/>
    <property type="evidence" value="ECO:0007669"/>
    <property type="project" value="UniProtKB-UniRule"/>
</dbReference>
<protein>
    <recommendedName>
        <fullName evidence="5 11">Transaldolase</fullName>
        <ecNumber evidence="5 11">2.2.1.2</ecNumber>
    </recommendedName>
</protein>
<evidence type="ECO:0000256" key="9">
    <source>
        <dbReference type="ARBA" id="ARBA00023270"/>
    </source>
</evidence>
<dbReference type="PIRSF" id="PIRSF036915">
    <property type="entry name" value="Trnald_Bac_Plnt"/>
    <property type="match status" value="1"/>
</dbReference>
<reference evidence="12 13" key="1">
    <citation type="submission" date="2020-07" db="EMBL/GenBank/DDBJ databases">
        <title>Genome of Haloechinothrix sp.</title>
        <authorList>
            <person name="Tang S.-K."/>
            <person name="Yang L."/>
            <person name="Zhu W.-Y."/>
        </authorList>
    </citation>
    <scope>NUCLEOTIDE SEQUENCE [LARGE SCALE GENOMIC DNA]</scope>
    <source>
        <strain evidence="12 13">YIM 98757</strain>
    </source>
</reference>
<evidence type="ECO:0000256" key="3">
    <source>
        <dbReference type="ARBA" id="ARBA00004857"/>
    </source>
</evidence>
<evidence type="ECO:0000313" key="12">
    <source>
        <dbReference type="EMBL" id="MBA0127185.1"/>
    </source>
</evidence>
<dbReference type="EC" id="2.2.1.2" evidence="5 11"/>
<comment type="similarity">
    <text evidence="4 11">Belongs to the transaldolase family. Type 2 subfamily.</text>
</comment>
<dbReference type="PANTHER" id="PTHR10683">
    <property type="entry name" value="TRANSALDOLASE"/>
    <property type="match status" value="1"/>
</dbReference>
<evidence type="ECO:0000256" key="11">
    <source>
        <dbReference type="HAMAP-Rule" id="MF_00493"/>
    </source>
</evidence>
<feature type="active site" description="Schiff-base intermediate with substrate" evidence="11">
    <location>
        <position position="140"/>
    </location>
</feature>
<keyword evidence="13" id="KW-1185">Reference proteome</keyword>
<dbReference type="PROSITE" id="PS01054">
    <property type="entry name" value="TRANSALDOLASE_1"/>
    <property type="match status" value="1"/>
</dbReference>
<keyword evidence="6 11" id="KW-0963">Cytoplasm</keyword>
<dbReference type="InterPro" id="IPR013785">
    <property type="entry name" value="Aldolase_TIM"/>
</dbReference>
<comment type="subcellular location">
    <subcellularLocation>
        <location evidence="2 11">Cytoplasm</location>
    </subcellularLocation>
</comment>
<dbReference type="GO" id="GO:0004801">
    <property type="term" value="F:transaldolase activity"/>
    <property type="evidence" value="ECO:0007669"/>
    <property type="project" value="UniProtKB-UniRule"/>
</dbReference>
<comment type="caution">
    <text evidence="12">The sequence shown here is derived from an EMBL/GenBank/DDBJ whole genome shotgun (WGS) entry which is preliminary data.</text>
</comment>
<evidence type="ECO:0000256" key="10">
    <source>
        <dbReference type="ARBA" id="ARBA00048810"/>
    </source>
</evidence>
<gene>
    <name evidence="11 12" type="primary">tal</name>
    <name evidence="12" type="ORF">H0B56_16665</name>
</gene>
<dbReference type="GO" id="GO:0005975">
    <property type="term" value="P:carbohydrate metabolic process"/>
    <property type="evidence" value="ECO:0007669"/>
    <property type="project" value="InterPro"/>
</dbReference>
<dbReference type="PANTHER" id="PTHR10683:SF31">
    <property type="entry name" value="TRANSALDOLASE"/>
    <property type="match status" value="1"/>
</dbReference>
<evidence type="ECO:0000256" key="1">
    <source>
        <dbReference type="ARBA" id="ARBA00003518"/>
    </source>
</evidence>
<evidence type="ECO:0000256" key="8">
    <source>
        <dbReference type="ARBA" id="ARBA00023126"/>
    </source>
</evidence>
<dbReference type="EMBL" id="JACCKD010000006">
    <property type="protein sequence ID" value="MBA0127185.1"/>
    <property type="molecule type" value="Genomic_DNA"/>
</dbReference>
<evidence type="ECO:0000256" key="5">
    <source>
        <dbReference type="ARBA" id="ARBA00013151"/>
    </source>
</evidence>
<dbReference type="AlphaFoldDB" id="A0A838ADD8"/>
<comment type="pathway">
    <text evidence="3 11">Carbohydrate degradation; pentose phosphate pathway; D-glyceraldehyde 3-phosphate and beta-D-fructose 6-phosphate from D-ribose 5-phosphate and D-xylulose 5-phosphate (non-oxidative stage): step 2/3.</text>
</comment>
<dbReference type="GO" id="GO:0005737">
    <property type="term" value="C:cytoplasm"/>
    <property type="evidence" value="ECO:0007669"/>
    <property type="project" value="UniProtKB-SubCell"/>
</dbReference>
<dbReference type="Gene3D" id="3.20.20.70">
    <property type="entry name" value="Aldolase class I"/>
    <property type="match status" value="1"/>
</dbReference>
<dbReference type="NCBIfam" id="NF002881">
    <property type="entry name" value="PRK03343.1"/>
    <property type="match status" value="1"/>
</dbReference>
<evidence type="ECO:0000256" key="4">
    <source>
        <dbReference type="ARBA" id="ARBA00008426"/>
    </source>
</evidence>
<dbReference type="Pfam" id="PF00923">
    <property type="entry name" value="TAL_FSA"/>
    <property type="match status" value="1"/>
</dbReference>
<dbReference type="Proteomes" id="UP000582974">
    <property type="component" value="Unassembled WGS sequence"/>
</dbReference>
<sequence length="368" mass="40525">MGEALRELASNGVAVWLDELSRRRLRSGNLEALVRSGQITGVTTNPTIFHRSLSEDVAYADELVDLAQLGFSADEVVRVLTTADVRWACDVLRGVHDASDGRDGWVSIEVDPRLAHDTARTVAEARLLWWMVDRPNVLIKIPATAAGLPAVAACLGQGINVNVTLIFSVDRYQAVLVRFLEGLEAAYESGRDLSRIGSVASFFVSRMDAEVDRRLDAAGTTEAAALRGQAAIANARLAYERFEHVCRSDRWRHLERAGARPQRPLWASTGVKDPAYDDTRYVTELVAPRTVNTMPEVTRRAVSDHGVIGGDRVRGGYDEARSVFRRLAAAGVDYDLVVRRLESEGVAAFQESWNGLLEDVDKTIARVR</sequence>
<dbReference type="NCBIfam" id="TIGR00876">
    <property type="entry name" value="tal_mycobact"/>
    <property type="match status" value="1"/>
</dbReference>
<proteinExistence type="inferred from homology"/>
<accession>A0A838ADD8</accession>
<keyword evidence="9 11" id="KW-0704">Schiff base</keyword>
<organism evidence="12 13">
    <name type="scientific">Haloechinothrix aidingensis</name>
    <dbReference type="NCBI Taxonomy" id="2752311"/>
    <lineage>
        <taxon>Bacteria</taxon>
        <taxon>Bacillati</taxon>
        <taxon>Actinomycetota</taxon>
        <taxon>Actinomycetes</taxon>
        <taxon>Pseudonocardiales</taxon>
        <taxon>Pseudonocardiaceae</taxon>
        <taxon>Haloechinothrix</taxon>
    </lineage>
</organism>
<dbReference type="CDD" id="cd00955">
    <property type="entry name" value="Transaldolase_like"/>
    <property type="match status" value="1"/>
</dbReference>
<evidence type="ECO:0000313" key="13">
    <source>
        <dbReference type="Proteomes" id="UP000582974"/>
    </source>
</evidence>